<keyword evidence="3" id="KW-1185">Reference proteome</keyword>
<proteinExistence type="predicted"/>
<dbReference type="Gene3D" id="1.10.510.10">
    <property type="entry name" value="Transferase(Phosphotransferase) domain 1"/>
    <property type="match status" value="1"/>
</dbReference>
<feature type="domain" description="Protein kinase" evidence="1">
    <location>
        <begin position="1"/>
        <end position="67"/>
    </location>
</feature>
<dbReference type="Proteomes" id="UP001359559">
    <property type="component" value="Unassembled WGS sequence"/>
</dbReference>
<dbReference type="GO" id="GO:0004672">
    <property type="term" value="F:protein kinase activity"/>
    <property type="evidence" value="ECO:0007669"/>
    <property type="project" value="InterPro"/>
</dbReference>
<dbReference type="InterPro" id="IPR052451">
    <property type="entry name" value="Ser/Thr_kinase-like"/>
</dbReference>
<dbReference type="PANTHER" id="PTHR48008">
    <property type="entry name" value="LEUCINE-RICH REPEAT RECEPTOR-LIKE PROTEIN KINASE IMK3-RELATED"/>
    <property type="match status" value="1"/>
</dbReference>
<dbReference type="InterPro" id="IPR001245">
    <property type="entry name" value="Ser-Thr/Tyr_kinase_cat_dom"/>
</dbReference>
<dbReference type="EMBL" id="JAYKXN010000008">
    <property type="protein sequence ID" value="KAK7265666.1"/>
    <property type="molecule type" value="Genomic_DNA"/>
</dbReference>
<dbReference type="Pfam" id="PF07714">
    <property type="entry name" value="PK_Tyr_Ser-Thr"/>
    <property type="match status" value="1"/>
</dbReference>
<evidence type="ECO:0000259" key="1">
    <source>
        <dbReference type="PROSITE" id="PS50011"/>
    </source>
</evidence>
<dbReference type="InterPro" id="IPR011009">
    <property type="entry name" value="Kinase-like_dom_sf"/>
</dbReference>
<evidence type="ECO:0000313" key="3">
    <source>
        <dbReference type="Proteomes" id="UP001359559"/>
    </source>
</evidence>
<evidence type="ECO:0000313" key="2">
    <source>
        <dbReference type="EMBL" id="KAK7265666.1"/>
    </source>
</evidence>
<dbReference type="PANTHER" id="PTHR48008:SF6">
    <property type="entry name" value="LEUCINE-RICH REPEAT RECEPTOR-LIKE PROTEIN KINASE IMK3-RELATED"/>
    <property type="match status" value="1"/>
</dbReference>
<name>A0AAN9EZW1_CLITE</name>
<gene>
    <name evidence="2" type="ORF">RJT34_33289</name>
</gene>
<comment type="caution">
    <text evidence="2">The sequence shown here is derived from an EMBL/GenBank/DDBJ whole genome shotgun (WGS) entry which is preliminary data.</text>
</comment>
<dbReference type="PROSITE" id="PS50011">
    <property type="entry name" value="PROTEIN_KINASE_DOM"/>
    <property type="match status" value="1"/>
</dbReference>
<accession>A0AAN9EZW1</accession>
<dbReference type="GO" id="GO:0005524">
    <property type="term" value="F:ATP binding"/>
    <property type="evidence" value="ECO:0007669"/>
    <property type="project" value="InterPro"/>
</dbReference>
<dbReference type="InterPro" id="IPR000719">
    <property type="entry name" value="Prot_kinase_dom"/>
</dbReference>
<dbReference type="AlphaFoldDB" id="A0AAN9EZW1"/>
<dbReference type="SUPFAM" id="SSF56112">
    <property type="entry name" value="Protein kinase-like (PK-like)"/>
    <property type="match status" value="1"/>
</dbReference>
<protein>
    <recommendedName>
        <fullName evidence="1">Protein kinase domain-containing protein</fullName>
    </recommendedName>
</protein>
<sequence length="67" mass="7152">MHSAVCVRMKIAHDMGRGLFYLHSQENTSSNVLLDEKSNAKIADYGLSRLMTTAANSIVIATAGALG</sequence>
<reference evidence="2 3" key="1">
    <citation type="submission" date="2024-01" db="EMBL/GenBank/DDBJ databases">
        <title>The genomes of 5 underutilized Papilionoideae crops provide insights into root nodulation and disease resistance.</title>
        <authorList>
            <person name="Yuan L."/>
        </authorList>
    </citation>
    <scope>NUCLEOTIDE SEQUENCE [LARGE SCALE GENOMIC DNA]</scope>
    <source>
        <strain evidence="2">LY-2023</strain>
        <tissue evidence="2">Leaf</tissue>
    </source>
</reference>
<organism evidence="2 3">
    <name type="scientific">Clitoria ternatea</name>
    <name type="common">Butterfly pea</name>
    <dbReference type="NCBI Taxonomy" id="43366"/>
    <lineage>
        <taxon>Eukaryota</taxon>
        <taxon>Viridiplantae</taxon>
        <taxon>Streptophyta</taxon>
        <taxon>Embryophyta</taxon>
        <taxon>Tracheophyta</taxon>
        <taxon>Spermatophyta</taxon>
        <taxon>Magnoliopsida</taxon>
        <taxon>eudicotyledons</taxon>
        <taxon>Gunneridae</taxon>
        <taxon>Pentapetalae</taxon>
        <taxon>rosids</taxon>
        <taxon>fabids</taxon>
        <taxon>Fabales</taxon>
        <taxon>Fabaceae</taxon>
        <taxon>Papilionoideae</taxon>
        <taxon>50 kb inversion clade</taxon>
        <taxon>NPAAA clade</taxon>
        <taxon>indigoferoid/millettioid clade</taxon>
        <taxon>Phaseoleae</taxon>
        <taxon>Clitoria</taxon>
    </lineage>
</organism>